<accession>A0A9P8LIG9</accession>
<protein>
    <submittedName>
        <fullName evidence="2">Uncharacterized protein</fullName>
    </submittedName>
</protein>
<keyword evidence="3" id="KW-1185">Reference proteome</keyword>
<sequence>MANIVTLGNLIVKIGKFADAYKDSKNQVERYRTALQRVENSRDIIVRLVSESESASAISVTIEGENFNVIDICSQNIEAVMKDAEQFFQLLEKAQSKGIREFLGSWIEYLRRSGLKIRRVIADPHINRLVETAKHAEISLHVALSTLTFARMHANTGNWQQAFIDLNKKIHDLQADVQCATEEVVWFKGREPSSSRIRFPRLLSDRRKRALKDKDRDGSLEESSLSTSRSASNIFSEDAHATSAIKIEEDIAILRNDGRLDILHGPSSREEPSTTEPELATMQKGEDGRTELLIESDDGHINDESYVSDLRDQSLTFIHEPSVELKPDGMVFIDGTVKIADCTSSETGVLRFCTRTLIVGDDNHTSAMLKEPCGTDPNGCGHISIYSRPHPLFEKQSPYSFQVTLQHGPISSADATTNESGEPESLVLNYSDSCNDPELHTLIYSHEGARIRYAARTKLSIAPILDANLNDGEADEGERDGTGADADIPTEGNEIAHGIRSFTRVPCIFCGVDALQPVQDAGGVVGAVIYSNRSFGYTCQRCNKRSWVSGGEFGLSFPGASWSWWD</sequence>
<evidence type="ECO:0000313" key="3">
    <source>
        <dbReference type="Proteomes" id="UP000750711"/>
    </source>
</evidence>
<dbReference type="EMBL" id="JAGHQM010000054">
    <property type="protein sequence ID" value="KAH0565864.1"/>
    <property type="molecule type" value="Genomic_DNA"/>
</dbReference>
<organism evidence="2 3">
    <name type="scientific">Trichoglossum hirsutum</name>
    <dbReference type="NCBI Taxonomy" id="265104"/>
    <lineage>
        <taxon>Eukaryota</taxon>
        <taxon>Fungi</taxon>
        <taxon>Dikarya</taxon>
        <taxon>Ascomycota</taxon>
        <taxon>Pezizomycotina</taxon>
        <taxon>Geoglossomycetes</taxon>
        <taxon>Geoglossales</taxon>
        <taxon>Geoglossaceae</taxon>
        <taxon>Trichoglossum</taxon>
    </lineage>
</organism>
<dbReference type="Proteomes" id="UP000750711">
    <property type="component" value="Unassembled WGS sequence"/>
</dbReference>
<comment type="caution">
    <text evidence="2">The sequence shown here is derived from an EMBL/GenBank/DDBJ whole genome shotgun (WGS) entry which is preliminary data.</text>
</comment>
<proteinExistence type="predicted"/>
<feature type="region of interest" description="Disordered" evidence="1">
    <location>
        <begin position="264"/>
        <end position="283"/>
    </location>
</feature>
<reference evidence="2" key="1">
    <citation type="submission" date="2021-03" db="EMBL/GenBank/DDBJ databases">
        <title>Comparative genomics and phylogenomic investigation of the class Geoglossomycetes provide insights into ecological specialization and systematics.</title>
        <authorList>
            <person name="Melie T."/>
            <person name="Pirro S."/>
            <person name="Miller A.N."/>
            <person name="Quandt A."/>
        </authorList>
    </citation>
    <scope>NUCLEOTIDE SEQUENCE</scope>
    <source>
        <strain evidence="2">CAQ_001_2017</strain>
    </source>
</reference>
<feature type="compositionally biased region" description="Low complexity" evidence="1">
    <location>
        <begin position="221"/>
        <end position="232"/>
    </location>
</feature>
<feature type="region of interest" description="Disordered" evidence="1">
    <location>
        <begin position="210"/>
        <end position="232"/>
    </location>
</feature>
<name>A0A9P8LIG9_9PEZI</name>
<evidence type="ECO:0000256" key="1">
    <source>
        <dbReference type="SAM" id="MobiDB-lite"/>
    </source>
</evidence>
<gene>
    <name evidence="2" type="ORF">GP486_000742</name>
</gene>
<evidence type="ECO:0000313" key="2">
    <source>
        <dbReference type="EMBL" id="KAH0565864.1"/>
    </source>
</evidence>
<dbReference type="AlphaFoldDB" id="A0A9P8LIG9"/>
<feature type="region of interest" description="Disordered" evidence="1">
    <location>
        <begin position="470"/>
        <end position="490"/>
    </location>
</feature>